<dbReference type="Proteomes" id="UP000230399">
    <property type="component" value="Unassembled WGS sequence"/>
</dbReference>
<name>A0A2M7BG66_9BACT</name>
<comment type="caution">
    <text evidence="2">The sequence shown here is derived from an EMBL/GenBank/DDBJ whole genome shotgun (WGS) entry which is preliminary data.</text>
</comment>
<protein>
    <recommendedName>
        <fullName evidence="1">DUF6922 domain-containing protein</fullName>
    </recommendedName>
</protein>
<evidence type="ECO:0000259" key="1">
    <source>
        <dbReference type="Pfam" id="PF21956"/>
    </source>
</evidence>
<organism evidence="2 3">
    <name type="scientific">Candidatus Shapirobacteria bacterium CG03_land_8_20_14_0_80_40_19</name>
    <dbReference type="NCBI Taxonomy" id="1974880"/>
    <lineage>
        <taxon>Bacteria</taxon>
        <taxon>Candidatus Shapironibacteriota</taxon>
    </lineage>
</organism>
<dbReference type="EMBL" id="PEVD01000009">
    <property type="protein sequence ID" value="PIV02077.1"/>
    <property type="molecule type" value="Genomic_DNA"/>
</dbReference>
<gene>
    <name evidence="2" type="ORF">COS55_00630</name>
</gene>
<accession>A0A2M7BG66</accession>
<evidence type="ECO:0000313" key="3">
    <source>
        <dbReference type="Proteomes" id="UP000230399"/>
    </source>
</evidence>
<reference evidence="3" key="1">
    <citation type="submission" date="2017-09" db="EMBL/GenBank/DDBJ databases">
        <title>Depth-based differentiation of microbial function through sediment-hosted aquifers and enrichment of novel symbionts in the deep terrestrial subsurface.</title>
        <authorList>
            <person name="Probst A.J."/>
            <person name="Ladd B."/>
            <person name="Jarett J.K."/>
            <person name="Geller-Mcgrath D.E."/>
            <person name="Sieber C.M.K."/>
            <person name="Emerson J.B."/>
            <person name="Anantharaman K."/>
            <person name="Thomas B.C."/>
            <person name="Malmstrom R."/>
            <person name="Stieglmeier M."/>
            <person name="Klingl A."/>
            <person name="Woyke T."/>
            <person name="Ryan C.M."/>
            <person name="Banfield J.F."/>
        </authorList>
    </citation>
    <scope>NUCLEOTIDE SEQUENCE [LARGE SCALE GENOMIC DNA]</scope>
</reference>
<proteinExistence type="predicted"/>
<evidence type="ECO:0000313" key="2">
    <source>
        <dbReference type="EMBL" id="PIV02077.1"/>
    </source>
</evidence>
<feature type="domain" description="DUF6922" evidence="1">
    <location>
        <begin position="8"/>
        <end position="57"/>
    </location>
</feature>
<sequence>MGLPKFFQSCFPSYDLTRLNIKKDKNLIVTQILNFGTEKEIEWLGKNYSQEEIEEVVRFPISGMWMKSVLLYWLNIFGIKISQNNLGKAIINLNSI</sequence>
<dbReference type="Pfam" id="PF21956">
    <property type="entry name" value="DUF6922"/>
    <property type="match status" value="1"/>
</dbReference>
<dbReference type="InterPro" id="IPR053830">
    <property type="entry name" value="DUF6922"/>
</dbReference>
<dbReference type="AlphaFoldDB" id="A0A2M7BG66"/>